<feature type="binding site" evidence="7">
    <location>
        <position position="301"/>
    </location>
    <ligand>
        <name>Ca(2+)</name>
        <dbReference type="ChEBI" id="CHEBI:29108"/>
    </ligand>
</feature>
<proteinExistence type="inferred from homology"/>
<dbReference type="InterPro" id="IPR011047">
    <property type="entry name" value="Quinoprotein_ADH-like_sf"/>
</dbReference>
<keyword evidence="7" id="KW-0106">Calcium</keyword>
<sequence length="560" mass="60688">MQSIIRTGVAAGLLGLCALSGAQTTQDLLNDAQTTGDVLVNGMGYAAQRYSPLTQINKTNVKRLVPVWNTSLASNTGEQAQPVIHDGVMYVTTFNATFAIDALSGRVLWRSALDLDPGLARVICCGQVNRGAALYEGKVFRGTPDAFMQALDAKTGKELWRTKLLDWEDGYSITGSPIVANGVLITGMAGGEYGVRGFIAGFDPATGKELWRHHTVPGENEPGSDSWPSNDMAKRGGGTTWGPGSYDPKLDLVYWGTGNAGPWDSRGRKGDNKNTASVIAVRPKTGELVWAFQFTPNDAFDFDSISQMVLADIKVNGQTRPVLMHADKNGFMYVLDRSNGKYIAGNKFVKVTWADGLDPNGRPILSAATKRFMENNDKIETWPSNSGGVNWHPMAYSPRTGLLYANTLEFGMEIVGKGPVEYKSRGQLYMGVSIKKLYPEDGNRGYLKAIDPLTGNIKWQVPAQIPHWAGTLVTASDIVFTGDMLGAFKAFDANTGKVLWSFQTGSGIVSQPITWEHKGRQYVTVLSGIGGVYAQNSGDERLRNVPTGGSAWTFALFDNK</sequence>
<name>A0A239I411_9BURK</name>
<evidence type="ECO:0000256" key="6">
    <source>
        <dbReference type="PIRSR" id="PIRSR617512-2"/>
    </source>
</evidence>
<reference evidence="11 12" key="1">
    <citation type="submission" date="2017-06" db="EMBL/GenBank/DDBJ databases">
        <authorList>
            <person name="Kim H.J."/>
            <person name="Triplett B.A."/>
        </authorList>
    </citation>
    <scope>NUCLEOTIDE SEQUENCE [LARGE SCALE GENOMIC DNA]</scope>
    <source>
        <strain evidence="11 12">U15</strain>
    </source>
</reference>
<dbReference type="PANTHER" id="PTHR32303">
    <property type="entry name" value="QUINOPROTEIN ALCOHOL DEHYDROGENASE (CYTOCHROME C)"/>
    <property type="match status" value="1"/>
</dbReference>
<comment type="cofactor">
    <cofactor evidence="6">
        <name>pyrroloquinoline quinone</name>
        <dbReference type="ChEBI" id="CHEBI:58442"/>
    </cofactor>
    <text evidence="6">Binds 1 PQQ group per subunit.</text>
</comment>
<protein>
    <submittedName>
        <fullName evidence="11">Alcohol dehydrogenase (Cytochrome c)</fullName>
    </submittedName>
</protein>
<feature type="signal peptide" evidence="9">
    <location>
        <begin position="1"/>
        <end position="22"/>
    </location>
</feature>
<evidence type="ECO:0000256" key="7">
    <source>
        <dbReference type="PIRSR" id="PIRSR617512-3"/>
    </source>
</evidence>
<dbReference type="SMART" id="SM00564">
    <property type="entry name" value="PQQ"/>
    <property type="match status" value="6"/>
</dbReference>
<feature type="domain" description="Pyrrolo-quinoline quinone repeat" evidence="10">
    <location>
        <begin position="380"/>
        <end position="523"/>
    </location>
</feature>
<feature type="disulfide bond" evidence="8">
    <location>
        <begin position="124"/>
        <end position="125"/>
    </location>
</feature>
<evidence type="ECO:0000313" key="11">
    <source>
        <dbReference type="EMBL" id="SNS88102.1"/>
    </source>
</evidence>
<dbReference type="Gene3D" id="2.140.10.10">
    <property type="entry name" value="Quinoprotein alcohol dehydrogenase-like superfamily"/>
    <property type="match status" value="1"/>
</dbReference>
<keyword evidence="9" id="KW-0732">Signal</keyword>
<feature type="domain" description="Pyrrolo-quinoline quinone repeat" evidence="10">
    <location>
        <begin position="45"/>
        <end position="344"/>
    </location>
</feature>
<dbReference type="RefSeq" id="WP_217900164.1">
    <property type="nucleotide sequence ID" value="NZ_FZOT01000008.1"/>
</dbReference>
<dbReference type="InterPro" id="IPR017512">
    <property type="entry name" value="PQQ_MeOH/EtOH_DH"/>
</dbReference>
<evidence type="ECO:0000256" key="9">
    <source>
        <dbReference type="SAM" id="SignalP"/>
    </source>
</evidence>
<feature type="binding site" evidence="6">
    <location>
        <position position="174"/>
    </location>
    <ligand>
        <name>pyrroloquinoline quinone</name>
        <dbReference type="ChEBI" id="CHEBI:58442"/>
    </ligand>
</feature>
<comment type="similarity">
    <text evidence="1">Belongs to the bacterial PQQ dehydrogenase family.</text>
</comment>
<evidence type="ECO:0000256" key="8">
    <source>
        <dbReference type="PIRSR" id="PIRSR617512-4"/>
    </source>
</evidence>
<dbReference type="Proteomes" id="UP000198284">
    <property type="component" value="Unassembled WGS sequence"/>
</dbReference>
<dbReference type="NCBIfam" id="TIGR03075">
    <property type="entry name" value="PQQ_enz_alc_DH"/>
    <property type="match status" value="1"/>
</dbReference>
<evidence type="ECO:0000259" key="10">
    <source>
        <dbReference type="Pfam" id="PF01011"/>
    </source>
</evidence>
<keyword evidence="3 6" id="KW-0634">PQQ</keyword>
<accession>A0A239I411</accession>
<evidence type="ECO:0000313" key="12">
    <source>
        <dbReference type="Proteomes" id="UP000198284"/>
    </source>
</evidence>
<organism evidence="11 12">
    <name type="scientific">Noviherbaspirillum humi</name>
    <dbReference type="NCBI Taxonomy" id="1688639"/>
    <lineage>
        <taxon>Bacteria</taxon>
        <taxon>Pseudomonadati</taxon>
        <taxon>Pseudomonadota</taxon>
        <taxon>Betaproteobacteria</taxon>
        <taxon>Burkholderiales</taxon>
        <taxon>Oxalobacteraceae</taxon>
        <taxon>Noviherbaspirillum</taxon>
    </lineage>
</organism>
<feature type="binding site" evidence="7">
    <location>
        <position position="259"/>
    </location>
    <ligand>
        <name>Ca(2+)</name>
        <dbReference type="ChEBI" id="CHEBI:29108"/>
    </ligand>
</feature>
<feature type="binding site" evidence="6">
    <location>
        <position position="532"/>
    </location>
    <ligand>
        <name>pyrroloquinoline quinone</name>
        <dbReference type="ChEBI" id="CHEBI:58442"/>
    </ligand>
</feature>
<evidence type="ECO:0000256" key="2">
    <source>
        <dbReference type="ARBA" id="ARBA00022723"/>
    </source>
</evidence>
<keyword evidence="2 7" id="KW-0479">Metal-binding</keyword>
<dbReference type="SUPFAM" id="SSF50998">
    <property type="entry name" value="Quinoprotein alcohol dehydrogenase-like"/>
    <property type="match status" value="1"/>
</dbReference>
<feature type="binding site" evidence="6">
    <location>
        <begin position="390"/>
        <end position="391"/>
    </location>
    <ligand>
        <name>pyrroloquinoline quinone</name>
        <dbReference type="ChEBI" id="CHEBI:58442"/>
    </ligand>
</feature>
<comment type="cofactor">
    <cofactor evidence="7">
        <name>Ca(2+)</name>
        <dbReference type="ChEBI" id="CHEBI:29108"/>
    </cofactor>
    <text evidence="7">Binds 1 Ca(2+) ion per subunit.</text>
</comment>
<dbReference type="InterPro" id="IPR002372">
    <property type="entry name" value="PQQ_rpt_dom"/>
</dbReference>
<dbReference type="InterPro" id="IPR018391">
    <property type="entry name" value="PQQ_b-propeller_rpt"/>
</dbReference>
<feature type="binding site" evidence="7">
    <location>
        <position position="192"/>
    </location>
    <ligand>
        <name>Ca(2+)</name>
        <dbReference type="ChEBI" id="CHEBI:29108"/>
    </ligand>
</feature>
<dbReference type="EMBL" id="FZOT01000008">
    <property type="protein sequence ID" value="SNS88102.1"/>
    <property type="molecule type" value="Genomic_DNA"/>
</dbReference>
<feature type="binding site" evidence="6">
    <location>
        <position position="239"/>
    </location>
    <ligand>
        <name>pyrroloquinoline quinone</name>
        <dbReference type="ChEBI" id="CHEBI:58442"/>
    </ligand>
</feature>
<feature type="chain" id="PRO_5013189972" evidence="9">
    <location>
        <begin position="23"/>
        <end position="560"/>
    </location>
</feature>
<keyword evidence="4" id="KW-0560">Oxidoreductase</keyword>
<evidence type="ECO:0000256" key="1">
    <source>
        <dbReference type="ARBA" id="ARBA00008156"/>
    </source>
</evidence>
<keyword evidence="8" id="KW-1015">Disulfide bond</keyword>
<evidence type="ECO:0000256" key="5">
    <source>
        <dbReference type="PIRSR" id="PIRSR617512-1"/>
    </source>
</evidence>
<gene>
    <name evidence="11" type="ORF">SAMN06265795_108100</name>
</gene>
<dbReference type="Pfam" id="PF01011">
    <property type="entry name" value="PQQ"/>
    <property type="match status" value="2"/>
</dbReference>
<dbReference type="GO" id="GO:0016020">
    <property type="term" value="C:membrane"/>
    <property type="evidence" value="ECO:0007669"/>
    <property type="project" value="InterPro"/>
</dbReference>
<feature type="binding site" evidence="6">
    <location>
        <position position="130"/>
    </location>
    <ligand>
        <name>pyrroloquinoline quinone</name>
        <dbReference type="ChEBI" id="CHEBI:58442"/>
    </ligand>
</feature>
<evidence type="ECO:0000256" key="4">
    <source>
        <dbReference type="ARBA" id="ARBA00023002"/>
    </source>
</evidence>
<dbReference type="AlphaFoldDB" id="A0A239I411"/>
<dbReference type="PANTHER" id="PTHR32303:SF20">
    <property type="entry name" value="QUINOPROTEIN ETHANOL DEHYDROGENASE"/>
    <property type="match status" value="1"/>
</dbReference>
<evidence type="ECO:0000256" key="3">
    <source>
        <dbReference type="ARBA" id="ARBA00022891"/>
    </source>
</evidence>
<feature type="binding site" evidence="6">
    <location>
        <position position="328"/>
    </location>
    <ligand>
        <name>pyrroloquinoline quinone</name>
        <dbReference type="ChEBI" id="CHEBI:58442"/>
    </ligand>
</feature>
<dbReference type="GO" id="GO:0005509">
    <property type="term" value="F:calcium ion binding"/>
    <property type="evidence" value="ECO:0007669"/>
    <property type="project" value="InterPro"/>
</dbReference>
<dbReference type="GO" id="GO:0016614">
    <property type="term" value="F:oxidoreductase activity, acting on CH-OH group of donors"/>
    <property type="evidence" value="ECO:0007669"/>
    <property type="project" value="InterPro"/>
</dbReference>
<feature type="active site" description="Proton acceptor" evidence="5">
    <location>
        <position position="301"/>
    </location>
</feature>
<keyword evidence="12" id="KW-1185">Reference proteome</keyword>